<dbReference type="InterPro" id="IPR003594">
    <property type="entry name" value="HATPase_dom"/>
</dbReference>
<evidence type="ECO:0000313" key="11">
    <source>
        <dbReference type="Proteomes" id="UP000319449"/>
    </source>
</evidence>
<gene>
    <name evidence="10" type="ORF">JN12_01363</name>
</gene>
<dbReference type="GO" id="GO:0007165">
    <property type="term" value="P:signal transduction"/>
    <property type="evidence" value="ECO:0007669"/>
    <property type="project" value="InterPro"/>
</dbReference>
<sequence length="530" mass="58266">MSFMQRLSTFRHSFRFRLLLQLALLTAATTAAFTLFYVSHEISVYRSQLQREAQLLADQLAFNAKLPLFAEDRHALTHLIEDAQQRFPVRMLSIANNNGVILATVGYRQVATGDSNDIARSVIVTAGDRGYAPEALLLGKRASDEGQAIGRVSVVLETSGLRTRIRDLVAVSVVIGLCFWLVVSTLGYLLLERVTKSFNLLMQGVKGIERGDLTTRIPVKSNDEPGRAAKAINGLAAGLQRREEENLRLQQERDSALRLEVQEEKKQIMARLIQTNKMTSLGLLASCMSHEINNPNATIGLSAHYLSLAWRDALPLLKRSAEEEGDFSLGGIPFSESEHEIVGCVEKIHANSKRIAQVVQDLRNYSLGMDSEFRSGIDVNVLVASSLTILRCYNRLSESNLSVDTPPELPRITGNQQQLEQVVINLLMNAQQALPKGKGNIRLTTAYDESANQVTIAVTDDGEGIAEEVRSRLLEPFVSTRISDGGSGLGLYISNFIISEHKGCLEFQSEVGKGTTVTIRLPAASPPTSH</sequence>
<evidence type="ECO:0000256" key="5">
    <source>
        <dbReference type="ARBA" id="ARBA00022679"/>
    </source>
</evidence>
<dbReference type="PROSITE" id="PS50109">
    <property type="entry name" value="HIS_KIN"/>
    <property type="match status" value="1"/>
</dbReference>
<dbReference type="PROSITE" id="PS50885">
    <property type="entry name" value="HAMP"/>
    <property type="match status" value="1"/>
</dbReference>
<dbReference type="Pfam" id="PF02518">
    <property type="entry name" value="HATPase_c"/>
    <property type="match status" value="1"/>
</dbReference>
<dbReference type="GO" id="GO:0004673">
    <property type="term" value="F:protein histidine kinase activity"/>
    <property type="evidence" value="ECO:0007669"/>
    <property type="project" value="UniProtKB-EC"/>
</dbReference>
<name>A0A562VPR0_9BACT</name>
<proteinExistence type="predicted"/>
<dbReference type="PANTHER" id="PTHR43065">
    <property type="entry name" value="SENSOR HISTIDINE KINASE"/>
    <property type="match status" value="1"/>
</dbReference>
<dbReference type="Gene3D" id="1.10.287.130">
    <property type="match status" value="1"/>
</dbReference>
<dbReference type="Gene3D" id="6.10.340.10">
    <property type="match status" value="1"/>
</dbReference>
<dbReference type="AlphaFoldDB" id="A0A562VPR0"/>
<feature type="domain" description="HAMP" evidence="9">
    <location>
        <begin position="192"/>
        <end position="244"/>
    </location>
</feature>
<comment type="caution">
    <text evidence="10">The sequence shown here is derived from an EMBL/GenBank/DDBJ whole genome shotgun (WGS) entry which is preliminary data.</text>
</comment>
<dbReference type="InterPro" id="IPR036890">
    <property type="entry name" value="HATPase_C_sf"/>
</dbReference>
<protein>
    <recommendedName>
        <fullName evidence="3">histidine kinase</fullName>
        <ecNumber evidence="3">2.7.13.3</ecNumber>
    </recommendedName>
</protein>
<keyword evidence="11" id="KW-1185">Reference proteome</keyword>
<dbReference type="SUPFAM" id="SSF55874">
    <property type="entry name" value="ATPase domain of HSP90 chaperone/DNA topoisomerase II/histidine kinase"/>
    <property type="match status" value="1"/>
</dbReference>
<evidence type="ECO:0000256" key="1">
    <source>
        <dbReference type="ARBA" id="ARBA00000085"/>
    </source>
</evidence>
<dbReference type="SMART" id="SM00304">
    <property type="entry name" value="HAMP"/>
    <property type="match status" value="1"/>
</dbReference>
<dbReference type="EMBL" id="VLLN01000006">
    <property type="protein sequence ID" value="TWJ19873.1"/>
    <property type="molecule type" value="Genomic_DNA"/>
</dbReference>
<accession>A0A562VPR0</accession>
<keyword evidence="7" id="KW-1133">Transmembrane helix</keyword>
<keyword evidence="5" id="KW-0808">Transferase</keyword>
<dbReference type="CDD" id="cd06225">
    <property type="entry name" value="HAMP"/>
    <property type="match status" value="1"/>
</dbReference>
<feature type="domain" description="Histidine kinase" evidence="8">
    <location>
        <begin position="287"/>
        <end position="525"/>
    </location>
</feature>
<keyword evidence="4" id="KW-0597">Phosphoprotein</keyword>
<dbReference type="Gene3D" id="3.30.565.10">
    <property type="entry name" value="Histidine kinase-like ATPase, C-terminal domain"/>
    <property type="match status" value="1"/>
</dbReference>
<dbReference type="PANTHER" id="PTHR43065:SF42">
    <property type="entry name" value="TWO-COMPONENT SENSOR PPRA"/>
    <property type="match status" value="1"/>
</dbReference>
<dbReference type="Pfam" id="PF00672">
    <property type="entry name" value="HAMP"/>
    <property type="match status" value="1"/>
</dbReference>
<dbReference type="SMART" id="SM00387">
    <property type="entry name" value="HATPase_c"/>
    <property type="match status" value="1"/>
</dbReference>
<evidence type="ECO:0000256" key="3">
    <source>
        <dbReference type="ARBA" id="ARBA00012438"/>
    </source>
</evidence>
<evidence type="ECO:0000256" key="2">
    <source>
        <dbReference type="ARBA" id="ARBA00004370"/>
    </source>
</evidence>
<keyword evidence="7" id="KW-0472">Membrane</keyword>
<comment type="catalytic activity">
    <reaction evidence="1">
        <text>ATP + protein L-histidine = ADP + protein N-phospho-L-histidine.</text>
        <dbReference type="EC" id="2.7.13.3"/>
    </reaction>
</comment>
<dbReference type="PRINTS" id="PR00344">
    <property type="entry name" value="BCTRLSENSOR"/>
</dbReference>
<evidence type="ECO:0000313" key="10">
    <source>
        <dbReference type="EMBL" id="TWJ19873.1"/>
    </source>
</evidence>
<feature type="transmembrane region" description="Helical" evidence="7">
    <location>
        <begin position="168"/>
        <end position="191"/>
    </location>
</feature>
<comment type="subcellular location">
    <subcellularLocation>
        <location evidence="2">Membrane</location>
    </subcellularLocation>
</comment>
<evidence type="ECO:0000256" key="4">
    <source>
        <dbReference type="ARBA" id="ARBA00022553"/>
    </source>
</evidence>
<evidence type="ECO:0000259" key="8">
    <source>
        <dbReference type="PROSITE" id="PS50109"/>
    </source>
</evidence>
<dbReference type="InterPro" id="IPR005467">
    <property type="entry name" value="His_kinase_dom"/>
</dbReference>
<dbReference type="SUPFAM" id="SSF158472">
    <property type="entry name" value="HAMP domain-like"/>
    <property type="match status" value="1"/>
</dbReference>
<dbReference type="OrthoDB" id="5479699at2"/>
<organism evidence="10 11">
    <name type="scientific">Geobacter argillaceus</name>
    <dbReference type="NCBI Taxonomy" id="345631"/>
    <lineage>
        <taxon>Bacteria</taxon>
        <taxon>Pseudomonadati</taxon>
        <taxon>Thermodesulfobacteriota</taxon>
        <taxon>Desulfuromonadia</taxon>
        <taxon>Geobacterales</taxon>
        <taxon>Geobacteraceae</taxon>
        <taxon>Geobacter</taxon>
    </lineage>
</organism>
<dbReference type="InterPro" id="IPR003660">
    <property type="entry name" value="HAMP_dom"/>
</dbReference>
<reference evidence="10 11" key="1">
    <citation type="submission" date="2019-07" db="EMBL/GenBank/DDBJ databases">
        <title>Genomic Encyclopedia of Archaeal and Bacterial Type Strains, Phase II (KMG-II): from individual species to whole genera.</title>
        <authorList>
            <person name="Goeker M."/>
        </authorList>
    </citation>
    <scope>NUCLEOTIDE SEQUENCE [LARGE SCALE GENOMIC DNA]</scope>
    <source>
        <strain evidence="10 11">ATCC BAA-1139</strain>
    </source>
</reference>
<dbReference type="RefSeq" id="WP_145020157.1">
    <property type="nucleotide sequence ID" value="NZ_VLLN01000006.1"/>
</dbReference>
<dbReference type="GO" id="GO:0016020">
    <property type="term" value="C:membrane"/>
    <property type="evidence" value="ECO:0007669"/>
    <property type="project" value="UniProtKB-SubCell"/>
</dbReference>
<dbReference type="EC" id="2.7.13.3" evidence="3"/>
<dbReference type="Proteomes" id="UP000319449">
    <property type="component" value="Unassembled WGS sequence"/>
</dbReference>
<keyword evidence="6" id="KW-0418">Kinase</keyword>
<dbReference type="InterPro" id="IPR004358">
    <property type="entry name" value="Sig_transdc_His_kin-like_C"/>
</dbReference>
<keyword evidence="7" id="KW-0812">Transmembrane</keyword>
<evidence type="ECO:0000256" key="6">
    <source>
        <dbReference type="ARBA" id="ARBA00022777"/>
    </source>
</evidence>
<evidence type="ECO:0000259" key="9">
    <source>
        <dbReference type="PROSITE" id="PS50885"/>
    </source>
</evidence>
<evidence type="ECO:0000256" key="7">
    <source>
        <dbReference type="SAM" id="Phobius"/>
    </source>
</evidence>